<dbReference type="InterPro" id="IPR058525">
    <property type="entry name" value="DUF8212"/>
</dbReference>
<accession>A0AAV9HVL6</accession>
<gene>
    <name evidence="4" type="ORF">QBC42DRAFT_304383</name>
</gene>
<reference evidence="4" key="2">
    <citation type="submission" date="2023-06" db="EMBL/GenBank/DDBJ databases">
        <authorList>
            <consortium name="Lawrence Berkeley National Laboratory"/>
            <person name="Mondo S.J."/>
            <person name="Hensen N."/>
            <person name="Bonometti L."/>
            <person name="Westerberg I."/>
            <person name="Brannstrom I.O."/>
            <person name="Guillou S."/>
            <person name="Cros-Aarteil S."/>
            <person name="Calhoun S."/>
            <person name="Haridas S."/>
            <person name="Kuo A."/>
            <person name="Pangilinan J."/>
            <person name="Riley R."/>
            <person name="Labutti K."/>
            <person name="Andreopoulos B."/>
            <person name="Lipzen A."/>
            <person name="Chen C."/>
            <person name="Yanf M."/>
            <person name="Daum C."/>
            <person name="Ng V."/>
            <person name="Clum A."/>
            <person name="Steindorff A."/>
            <person name="Ohm R."/>
            <person name="Martin F."/>
            <person name="Silar P."/>
            <person name="Natvig D."/>
            <person name="Lalanne C."/>
            <person name="Gautier V."/>
            <person name="Ament-Velasquez S.L."/>
            <person name="Kruys A."/>
            <person name="Hutchinson M.I."/>
            <person name="Powell A.J."/>
            <person name="Barry K."/>
            <person name="Miller A.N."/>
            <person name="Grigoriev I.V."/>
            <person name="Debuchy R."/>
            <person name="Gladieux P."/>
            <person name="Thoren M.H."/>
            <person name="Johannesson H."/>
        </authorList>
    </citation>
    <scope>NUCLEOTIDE SEQUENCE</scope>
    <source>
        <strain evidence="4">PSN324</strain>
    </source>
</reference>
<evidence type="ECO:0000313" key="5">
    <source>
        <dbReference type="Proteomes" id="UP001321749"/>
    </source>
</evidence>
<dbReference type="AlphaFoldDB" id="A0AAV9HVL6"/>
<dbReference type="Pfam" id="PF06985">
    <property type="entry name" value="HET"/>
    <property type="match status" value="1"/>
</dbReference>
<dbReference type="InterPro" id="IPR010730">
    <property type="entry name" value="HET"/>
</dbReference>
<dbReference type="Proteomes" id="UP001321749">
    <property type="component" value="Unassembled WGS sequence"/>
</dbReference>
<dbReference type="PANTHER" id="PTHR10622:SF10">
    <property type="entry name" value="HET DOMAIN-CONTAINING PROTEIN"/>
    <property type="match status" value="1"/>
</dbReference>
<evidence type="ECO:0000313" key="4">
    <source>
        <dbReference type="EMBL" id="KAK4464055.1"/>
    </source>
</evidence>
<dbReference type="Pfam" id="PF26640">
    <property type="entry name" value="DUF8212"/>
    <property type="match status" value="1"/>
</dbReference>
<keyword evidence="1" id="KW-0812">Transmembrane</keyword>
<evidence type="ECO:0000256" key="1">
    <source>
        <dbReference type="SAM" id="Phobius"/>
    </source>
</evidence>
<comment type="caution">
    <text evidence="4">The sequence shown here is derived from an EMBL/GenBank/DDBJ whole genome shotgun (WGS) entry which is preliminary data.</text>
</comment>
<protein>
    <submittedName>
        <fullName evidence="4">Heterokaryon incompatibility protein-domain-containing protein</fullName>
    </submittedName>
</protein>
<proteinExistence type="predicted"/>
<keyword evidence="5" id="KW-1185">Reference proteome</keyword>
<reference evidence="4" key="1">
    <citation type="journal article" date="2023" name="Mol. Phylogenet. Evol.">
        <title>Genome-scale phylogeny and comparative genomics of the fungal order Sordariales.</title>
        <authorList>
            <person name="Hensen N."/>
            <person name="Bonometti L."/>
            <person name="Westerberg I."/>
            <person name="Brannstrom I.O."/>
            <person name="Guillou S."/>
            <person name="Cros-Aarteil S."/>
            <person name="Calhoun S."/>
            <person name="Haridas S."/>
            <person name="Kuo A."/>
            <person name="Mondo S."/>
            <person name="Pangilinan J."/>
            <person name="Riley R."/>
            <person name="LaButti K."/>
            <person name="Andreopoulos B."/>
            <person name="Lipzen A."/>
            <person name="Chen C."/>
            <person name="Yan M."/>
            <person name="Daum C."/>
            <person name="Ng V."/>
            <person name="Clum A."/>
            <person name="Steindorff A."/>
            <person name="Ohm R.A."/>
            <person name="Martin F."/>
            <person name="Silar P."/>
            <person name="Natvig D.O."/>
            <person name="Lalanne C."/>
            <person name="Gautier V."/>
            <person name="Ament-Velasquez S.L."/>
            <person name="Kruys A."/>
            <person name="Hutchinson M.I."/>
            <person name="Powell A.J."/>
            <person name="Barry K."/>
            <person name="Miller A.N."/>
            <person name="Grigoriev I.V."/>
            <person name="Debuchy R."/>
            <person name="Gladieux P."/>
            <person name="Hiltunen Thoren M."/>
            <person name="Johannesson H."/>
        </authorList>
    </citation>
    <scope>NUCLEOTIDE SEQUENCE</scope>
    <source>
        <strain evidence="4">PSN324</strain>
    </source>
</reference>
<keyword evidence="1" id="KW-0472">Membrane</keyword>
<evidence type="ECO:0000259" key="2">
    <source>
        <dbReference type="Pfam" id="PF06985"/>
    </source>
</evidence>
<sequence>MRLLNAATRCLEEFVGDDIPRYAILSHTWGPNELTFDNLVRSEPVPSNAKIDGCCRRVLSRNLGYVWIDTICINKNSSAELSEAINSMFEWYRASAVCYAYLSDVSSLPDLDGKPPGYAYFVNKKSEFCRSRWFTRGWTLQELLAPETVQFYDADWKYISKNSWFYAAVAQITGVPRLVLQGETRLEDVCIAARMAWAANRRTTRKEDIAYCLMGIFGVNMAMLYGEGDRAFTRLQEEIIRKSDDESIFAWGFGSTGETSSASTQFLASSPADFEGCEGIWKGVDKPEPEGSVTNRSYWERELTPHYSLTNKGLLIKRRLLALLNFENSRGPPETCARVGTRSATLGTAWRNPSLPDTPEVPVYGQRVPG</sequence>
<dbReference type="PANTHER" id="PTHR10622">
    <property type="entry name" value="HET DOMAIN-CONTAINING PROTEIN"/>
    <property type="match status" value="1"/>
</dbReference>
<organism evidence="4 5">
    <name type="scientific">Cladorrhinum samala</name>
    <dbReference type="NCBI Taxonomy" id="585594"/>
    <lineage>
        <taxon>Eukaryota</taxon>
        <taxon>Fungi</taxon>
        <taxon>Dikarya</taxon>
        <taxon>Ascomycota</taxon>
        <taxon>Pezizomycotina</taxon>
        <taxon>Sordariomycetes</taxon>
        <taxon>Sordariomycetidae</taxon>
        <taxon>Sordariales</taxon>
        <taxon>Podosporaceae</taxon>
        <taxon>Cladorrhinum</taxon>
    </lineage>
</organism>
<feature type="domain" description="DUF8212" evidence="3">
    <location>
        <begin position="230"/>
        <end position="258"/>
    </location>
</feature>
<evidence type="ECO:0000259" key="3">
    <source>
        <dbReference type="Pfam" id="PF26640"/>
    </source>
</evidence>
<feature type="domain" description="Heterokaryon incompatibility" evidence="2">
    <location>
        <begin position="22"/>
        <end position="106"/>
    </location>
</feature>
<name>A0AAV9HVL6_9PEZI</name>
<dbReference type="EMBL" id="MU864952">
    <property type="protein sequence ID" value="KAK4464055.1"/>
    <property type="molecule type" value="Genomic_DNA"/>
</dbReference>
<feature type="transmembrane region" description="Helical" evidence="1">
    <location>
        <begin position="209"/>
        <end position="226"/>
    </location>
</feature>
<keyword evidence="1" id="KW-1133">Transmembrane helix</keyword>